<accession>A0A9P1EEM4</accession>
<dbReference type="GO" id="GO:0017101">
    <property type="term" value="C:aminoacyl-tRNA synthetase multienzyme complex"/>
    <property type="evidence" value="ECO:0007669"/>
    <property type="project" value="TreeGrafter"/>
</dbReference>
<organism evidence="1 2">
    <name type="scientific">Cuscuta europaea</name>
    <name type="common">European dodder</name>
    <dbReference type="NCBI Taxonomy" id="41803"/>
    <lineage>
        <taxon>Eukaryota</taxon>
        <taxon>Viridiplantae</taxon>
        <taxon>Streptophyta</taxon>
        <taxon>Embryophyta</taxon>
        <taxon>Tracheophyta</taxon>
        <taxon>Spermatophyta</taxon>
        <taxon>Magnoliopsida</taxon>
        <taxon>eudicotyledons</taxon>
        <taxon>Gunneridae</taxon>
        <taxon>Pentapetalae</taxon>
        <taxon>asterids</taxon>
        <taxon>lamiids</taxon>
        <taxon>Solanales</taxon>
        <taxon>Convolvulaceae</taxon>
        <taxon>Cuscuteae</taxon>
        <taxon>Cuscuta</taxon>
        <taxon>Cuscuta subgen. Cuscuta</taxon>
    </lineage>
</organism>
<proteinExistence type="predicted"/>
<dbReference type="GO" id="GO:0005829">
    <property type="term" value="C:cytosol"/>
    <property type="evidence" value="ECO:0007669"/>
    <property type="project" value="TreeGrafter"/>
</dbReference>
<dbReference type="GO" id="GO:0005524">
    <property type="term" value="F:ATP binding"/>
    <property type="evidence" value="ECO:0007669"/>
    <property type="project" value="InterPro"/>
</dbReference>
<evidence type="ECO:0000313" key="1">
    <source>
        <dbReference type="EMBL" id="CAH9100870.1"/>
    </source>
</evidence>
<keyword evidence="2" id="KW-1185">Reference proteome</keyword>
<evidence type="ECO:0000313" key="2">
    <source>
        <dbReference type="Proteomes" id="UP001152484"/>
    </source>
</evidence>
<dbReference type="AlphaFoldDB" id="A0A9P1EEM4"/>
<dbReference type="GO" id="GO:0004825">
    <property type="term" value="F:methionine-tRNA ligase activity"/>
    <property type="evidence" value="ECO:0007669"/>
    <property type="project" value="InterPro"/>
</dbReference>
<dbReference type="InterPro" id="IPR009080">
    <property type="entry name" value="tRNAsynth_Ia_anticodon-bd"/>
</dbReference>
<sequence length="172" mass="19938">MEKAVGKDMKQYIEARKKGNLKQGLKMAMSLSGEGKAYLQENHFWKFYMIDRISCSIVRRTAAGIVYLLACLLKPFMPSFSYEIGKEWKEEEVERYREMFASSTETCVVIEFLKVTEANETSLDFSSAAEMSVISKDLVLKFLVQQSVKYWEGRGARMKWKREIMAVSYHPP</sequence>
<name>A0A9P1EEM4_CUSEU</name>
<comment type="caution">
    <text evidence="1">The sequence shown here is derived from an EMBL/GenBank/DDBJ whole genome shotgun (WGS) entry which is preliminary data.</text>
</comment>
<gene>
    <name evidence="1" type="ORF">CEURO_LOCUS15141</name>
</gene>
<dbReference type="OrthoDB" id="5844513at2759"/>
<dbReference type="Proteomes" id="UP001152484">
    <property type="component" value="Unassembled WGS sequence"/>
</dbReference>
<dbReference type="PANTHER" id="PTHR45765">
    <property type="entry name" value="METHIONINE--TRNA LIGASE"/>
    <property type="match status" value="1"/>
</dbReference>
<reference evidence="1" key="1">
    <citation type="submission" date="2022-07" db="EMBL/GenBank/DDBJ databases">
        <authorList>
            <person name="Macas J."/>
            <person name="Novak P."/>
            <person name="Neumann P."/>
        </authorList>
    </citation>
    <scope>NUCLEOTIDE SEQUENCE</scope>
</reference>
<dbReference type="PANTHER" id="PTHR45765:SF1">
    <property type="entry name" value="METHIONINE--TRNA LIGASE, CYTOPLASMIC"/>
    <property type="match status" value="1"/>
</dbReference>
<dbReference type="Gene3D" id="1.10.730.10">
    <property type="entry name" value="Isoleucyl-tRNA Synthetase, Domain 1"/>
    <property type="match status" value="1"/>
</dbReference>
<dbReference type="GO" id="GO:0006431">
    <property type="term" value="P:methionyl-tRNA aminoacylation"/>
    <property type="evidence" value="ECO:0007669"/>
    <property type="project" value="TreeGrafter"/>
</dbReference>
<dbReference type="EMBL" id="CAMAPE010000038">
    <property type="protein sequence ID" value="CAH9100870.1"/>
    <property type="molecule type" value="Genomic_DNA"/>
</dbReference>
<dbReference type="InterPro" id="IPR023458">
    <property type="entry name" value="Met-tRNA_ligase_1"/>
</dbReference>
<protein>
    <submittedName>
        <fullName evidence="1">Uncharacterized protein</fullName>
    </submittedName>
</protein>
<dbReference type="SUPFAM" id="SSF47323">
    <property type="entry name" value="Anticodon-binding domain of a subclass of class I aminoacyl-tRNA synthetases"/>
    <property type="match status" value="1"/>
</dbReference>